<keyword evidence="3" id="KW-1003">Cell membrane</keyword>
<keyword evidence="10" id="KW-1185">Reference proteome</keyword>
<evidence type="ECO:0000256" key="8">
    <source>
        <dbReference type="SAM" id="Phobius"/>
    </source>
</evidence>
<evidence type="ECO:0000256" key="6">
    <source>
        <dbReference type="ARBA" id="ARBA00023136"/>
    </source>
</evidence>
<feature type="region of interest" description="Disordered" evidence="7">
    <location>
        <begin position="449"/>
        <end position="469"/>
    </location>
</feature>
<feature type="transmembrane region" description="Helical" evidence="8">
    <location>
        <begin position="331"/>
        <end position="352"/>
    </location>
</feature>
<comment type="subcellular location">
    <subcellularLocation>
        <location evidence="1">Cell membrane</location>
        <topology evidence="1">Multi-pass membrane protein</topology>
    </subcellularLocation>
</comment>
<evidence type="ECO:0000313" key="10">
    <source>
        <dbReference type="Proteomes" id="UP000244896"/>
    </source>
</evidence>
<keyword evidence="6 8" id="KW-0472">Membrane</keyword>
<feature type="transmembrane region" description="Helical" evidence="8">
    <location>
        <begin position="87"/>
        <end position="108"/>
    </location>
</feature>
<dbReference type="InterPro" id="IPR036259">
    <property type="entry name" value="MFS_trans_sf"/>
</dbReference>
<dbReference type="GO" id="GO:0022857">
    <property type="term" value="F:transmembrane transporter activity"/>
    <property type="evidence" value="ECO:0007669"/>
    <property type="project" value="InterPro"/>
</dbReference>
<protein>
    <recommendedName>
        <fullName evidence="11">MFS transporter</fullName>
    </recommendedName>
</protein>
<dbReference type="InterPro" id="IPR011701">
    <property type="entry name" value="MFS"/>
</dbReference>
<dbReference type="Proteomes" id="UP000244896">
    <property type="component" value="Chromosome"/>
</dbReference>
<organism evidence="9 10">
    <name type="scientific">Ereboglobus luteus</name>
    <dbReference type="NCBI Taxonomy" id="1796921"/>
    <lineage>
        <taxon>Bacteria</taxon>
        <taxon>Pseudomonadati</taxon>
        <taxon>Verrucomicrobiota</taxon>
        <taxon>Opitutia</taxon>
        <taxon>Opitutales</taxon>
        <taxon>Opitutaceae</taxon>
        <taxon>Ereboglobus</taxon>
    </lineage>
</organism>
<name>A0A2U8E1L3_9BACT</name>
<feature type="transmembrane region" description="Helical" evidence="8">
    <location>
        <begin position="209"/>
        <end position="235"/>
    </location>
</feature>
<dbReference type="OrthoDB" id="9775268at2"/>
<evidence type="ECO:0000256" key="4">
    <source>
        <dbReference type="ARBA" id="ARBA00022692"/>
    </source>
</evidence>
<evidence type="ECO:0000256" key="2">
    <source>
        <dbReference type="ARBA" id="ARBA00022448"/>
    </source>
</evidence>
<dbReference type="GO" id="GO:0005886">
    <property type="term" value="C:plasma membrane"/>
    <property type="evidence" value="ECO:0007669"/>
    <property type="project" value="UniProtKB-SubCell"/>
</dbReference>
<dbReference type="KEGG" id="elut:CKA38_03385"/>
<dbReference type="RefSeq" id="WP_108824229.1">
    <property type="nucleotide sequence ID" value="NZ_CP023004.1"/>
</dbReference>
<proteinExistence type="predicted"/>
<reference evidence="9 10" key="1">
    <citation type="journal article" date="2018" name="Syst. Appl. Microbiol.">
        <title>Ereboglobus luteus gen. nov. sp. nov. from cockroach guts, and new insights into the oxygen relationship of the genera Opitutus and Didymococcus (Verrucomicrobia: Opitutaceae).</title>
        <authorList>
            <person name="Tegtmeier D."/>
            <person name="Belitz A."/>
            <person name="Radek R."/>
            <person name="Heimerl T."/>
            <person name="Brune A."/>
        </authorList>
    </citation>
    <scope>NUCLEOTIDE SEQUENCE [LARGE SCALE GENOMIC DNA]</scope>
    <source>
        <strain evidence="9 10">Ho45</strain>
    </source>
</reference>
<dbReference type="CDD" id="cd06173">
    <property type="entry name" value="MFS_MefA_like"/>
    <property type="match status" value="1"/>
</dbReference>
<feature type="transmembrane region" description="Helical" evidence="8">
    <location>
        <begin position="417"/>
        <end position="441"/>
    </location>
</feature>
<feature type="transmembrane region" description="Helical" evidence="8">
    <location>
        <begin position="263"/>
        <end position="286"/>
    </location>
</feature>
<dbReference type="PANTHER" id="PTHR23513:SF9">
    <property type="entry name" value="ENTEROBACTIN EXPORTER ENTS"/>
    <property type="match status" value="1"/>
</dbReference>
<dbReference type="PANTHER" id="PTHR23513">
    <property type="entry name" value="INTEGRAL MEMBRANE EFFLUX PROTEIN-RELATED"/>
    <property type="match status" value="1"/>
</dbReference>
<gene>
    <name evidence="9" type="ORF">CKA38_03385</name>
</gene>
<evidence type="ECO:0000256" key="3">
    <source>
        <dbReference type="ARBA" id="ARBA00022475"/>
    </source>
</evidence>
<dbReference type="EMBL" id="CP023004">
    <property type="protein sequence ID" value="AWI08422.1"/>
    <property type="molecule type" value="Genomic_DNA"/>
</dbReference>
<evidence type="ECO:0000256" key="5">
    <source>
        <dbReference type="ARBA" id="ARBA00022989"/>
    </source>
</evidence>
<evidence type="ECO:0000313" key="9">
    <source>
        <dbReference type="EMBL" id="AWI08422.1"/>
    </source>
</evidence>
<dbReference type="Gene3D" id="1.20.1250.20">
    <property type="entry name" value="MFS general substrate transporter like domains"/>
    <property type="match status" value="1"/>
</dbReference>
<dbReference type="AlphaFoldDB" id="A0A2U8E1L3"/>
<feature type="transmembrane region" description="Helical" evidence="8">
    <location>
        <begin position="54"/>
        <end position="75"/>
    </location>
</feature>
<keyword evidence="2" id="KW-0813">Transport</keyword>
<sequence length="469" mass="50470">MSASPPDEAKPDPYVAFRNAGFRRFLLSNFAFNLGRQAMSITIALQVLHWTNSAAAIGFIGLVNVIPLIFLVLPSGVLADKYDRRKIITITMSASCALSIMLVMVTHFHDCIPYVGVLRGANHLIETVAHFFTSKDNLGAIHFDNPALPIVYLLQLLHATVRVVGAPARGSIIPVLVPPSQLTNALTWNSSTFELSAVLGPVLGGFVAVWSYTAVYAADAVFSIVLAVSLVGIALQPRKPRDASLPVPKASAGATFIWRQKPVLAAITLDLFAVLLGGLTAMYPLYAKNVFHFENYEFWAGCMRAAPSVGAIMMAVFVAHSRPFKRPGITLLWSVVCFGAAIVIFALSRNIFLSLFALFLTGICDNVSVVIRHTLVQMLTPDYLRGRVTSVNQLFIGCSNEISEFRGGLMAARFGPVAAATFGGICTIMVVVSVALSLPAIRTVPPLNEIKPVDPEPESGADTENSNAQ</sequence>
<feature type="transmembrane region" description="Helical" evidence="8">
    <location>
        <begin position="26"/>
        <end position="48"/>
    </location>
</feature>
<feature type="transmembrane region" description="Helical" evidence="8">
    <location>
        <begin position="298"/>
        <end position="319"/>
    </location>
</feature>
<keyword evidence="5 8" id="KW-1133">Transmembrane helix</keyword>
<evidence type="ECO:0000256" key="7">
    <source>
        <dbReference type="SAM" id="MobiDB-lite"/>
    </source>
</evidence>
<accession>A0A2U8E1L3</accession>
<keyword evidence="4 8" id="KW-0812">Transmembrane</keyword>
<dbReference type="SUPFAM" id="SSF103473">
    <property type="entry name" value="MFS general substrate transporter"/>
    <property type="match status" value="1"/>
</dbReference>
<dbReference type="Pfam" id="PF07690">
    <property type="entry name" value="MFS_1"/>
    <property type="match status" value="1"/>
</dbReference>
<evidence type="ECO:0000256" key="1">
    <source>
        <dbReference type="ARBA" id="ARBA00004651"/>
    </source>
</evidence>
<evidence type="ECO:0008006" key="11">
    <source>
        <dbReference type="Google" id="ProtNLM"/>
    </source>
</evidence>